<keyword evidence="3 7" id="KW-0949">S-adenosyl-L-methionine</keyword>
<dbReference type="PANTHER" id="PTHR47790:SF2">
    <property type="entry name" value="TRNA_TMRNA (URACIL-C(5))-METHYLTRANSFERASE"/>
    <property type="match status" value="1"/>
</dbReference>
<dbReference type="Gene3D" id="3.40.50.150">
    <property type="entry name" value="Vaccinia Virus protein VP39"/>
    <property type="match status" value="1"/>
</dbReference>
<evidence type="ECO:0000256" key="5">
    <source>
        <dbReference type="ARBA" id="ARBA00051255"/>
    </source>
</evidence>
<dbReference type="Gene3D" id="2.40.50.1070">
    <property type="match status" value="1"/>
</dbReference>
<dbReference type="FunFam" id="3.40.50.150:FF:000012">
    <property type="entry name" value="tRNA/tmRNA (uracil-C(5))-methyltransferase"/>
    <property type="match status" value="1"/>
</dbReference>
<comment type="function">
    <text evidence="7">Dual-specificity methyltransferase that catalyzes the formation of 5-methyluridine at position 54 (m5U54) in all tRNAs, and that of position 341 (m5U341) in tmRNA (transfer-mRNA).</text>
</comment>
<dbReference type="InterPro" id="IPR030390">
    <property type="entry name" value="MeTrfase_TrmA_AS"/>
</dbReference>
<feature type="active site" evidence="9">
    <location>
        <position position="326"/>
    </location>
</feature>
<dbReference type="GO" id="GO:0005829">
    <property type="term" value="C:cytosol"/>
    <property type="evidence" value="ECO:0007669"/>
    <property type="project" value="TreeGrafter"/>
</dbReference>
<dbReference type="NCBIfam" id="TIGR02143">
    <property type="entry name" value="trmA_only"/>
    <property type="match status" value="1"/>
</dbReference>
<dbReference type="STRING" id="320778.ABT57_20470"/>
<dbReference type="InterPro" id="IPR010280">
    <property type="entry name" value="U5_MeTrfase_fam"/>
</dbReference>
<evidence type="ECO:0000256" key="4">
    <source>
        <dbReference type="ARBA" id="ARBA00022694"/>
    </source>
</evidence>
<dbReference type="GO" id="GO:0019843">
    <property type="term" value="F:rRNA binding"/>
    <property type="evidence" value="ECO:0007669"/>
    <property type="project" value="TreeGrafter"/>
</dbReference>
<dbReference type="GO" id="GO:0030488">
    <property type="term" value="P:tRNA methylation"/>
    <property type="evidence" value="ECO:0007669"/>
    <property type="project" value="UniProtKB-UniRule"/>
</dbReference>
<dbReference type="AlphaFoldDB" id="A0A0J1H2X8"/>
<dbReference type="InterPro" id="IPR029063">
    <property type="entry name" value="SAM-dependent_MTases_sf"/>
</dbReference>
<organism evidence="10 11">
    <name type="scientific">Photobacterium ganghwense</name>
    <dbReference type="NCBI Taxonomy" id="320778"/>
    <lineage>
        <taxon>Bacteria</taxon>
        <taxon>Pseudomonadati</taxon>
        <taxon>Pseudomonadota</taxon>
        <taxon>Gammaproteobacteria</taxon>
        <taxon>Vibrionales</taxon>
        <taxon>Vibrionaceae</taxon>
        <taxon>Photobacterium</taxon>
    </lineage>
</organism>
<comment type="catalytic activity">
    <reaction evidence="6 7">
        <text>uridine(54) in tRNA + S-adenosyl-L-methionine = 5-methyluridine(54) in tRNA + S-adenosyl-L-homocysteine + H(+)</text>
        <dbReference type="Rhea" id="RHEA:42712"/>
        <dbReference type="Rhea" id="RHEA-COMP:10167"/>
        <dbReference type="Rhea" id="RHEA-COMP:10193"/>
        <dbReference type="ChEBI" id="CHEBI:15378"/>
        <dbReference type="ChEBI" id="CHEBI:57856"/>
        <dbReference type="ChEBI" id="CHEBI:59789"/>
        <dbReference type="ChEBI" id="CHEBI:65315"/>
        <dbReference type="ChEBI" id="CHEBI:74447"/>
        <dbReference type="EC" id="2.1.1.35"/>
    </reaction>
</comment>
<dbReference type="PROSITE" id="PS01230">
    <property type="entry name" value="TRMA_1"/>
    <property type="match status" value="1"/>
</dbReference>
<dbReference type="SUPFAM" id="SSF53335">
    <property type="entry name" value="S-adenosyl-L-methionine-dependent methyltransferases"/>
    <property type="match status" value="1"/>
</dbReference>
<dbReference type="InterPro" id="IPR030391">
    <property type="entry name" value="MeTrfase_TrmA_CS"/>
</dbReference>
<dbReference type="GO" id="GO:0030697">
    <property type="term" value="F:tRNA (uracil(54)-C5)-methyltransferase activity, S-adenosyl methionine-dependent"/>
    <property type="evidence" value="ECO:0007669"/>
    <property type="project" value="UniProtKB-UniRule"/>
</dbReference>
<proteinExistence type="inferred from homology"/>
<dbReference type="Proteomes" id="UP000035909">
    <property type="component" value="Unassembled WGS sequence"/>
</dbReference>
<evidence type="ECO:0000313" key="11">
    <source>
        <dbReference type="Proteomes" id="UP000035909"/>
    </source>
</evidence>
<feature type="binding site" evidence="7">
    <location>
        <position position="223"/>
    </location>
    <ligand>
        <name>S-adenosyl-L-methionine</name>
        <dbReference type="ChEBI" id="CHEBI:59789"/>
    </ligand>
</feature>
<feature type="binding site" evidence="7 8">
    <location>
        <position position="301"/>
    </location>
    <ligand>
        <name>S-adenosyl-L-methionine</name>
        <dbReference type="ChEBI" id="CHEBI:59789"/>
    </ligand>
</feature>
<evidence type="ECO:0000256" key="8">
    <source>
        <dbReference type="PROSITE-ProRule" id="PRU01024"/>
    </source>
</evidence>
<accession>A0A0J1H2X8</accession>
<dbReference type="PROSITE" id="PS51687">
    <property type="entry name" value="SAM_MT_RNA_M5U"/>
    <property type="match status" value="1"/>
</dbReference>
<evidence type="ECO:0000256" key="9">
    <source>
        <dbReference type="PROSITE-ProRule" id="PRU10015"/>
    </source>
</evidence>
<name>A0A0J1H2X8_9GAMM</name>
<dbReference type="CDD" id="cd02440">
    <property type="entry name" value="AdoMet_MTases"/>
    <property type="match status" value="1"/>
</dbReference>
<keyword evidence="11" id="KW-1185">Reference proteome</keyword>
<protein>
    <recommendedName>
        <fullName evidence="7">tRNA/tmRNA (uracil-C(5))-methyltransferase</fullName>
        <ecNumber evidence="7">2.1.1.35</ecNumber>
    </recommendedName>
    <alternativeName>
        <fullName evidence="7">tRNA (uracil(54)-C(5))-methyltransferase</fullName>
    </alternativeName>
    <alternativeName>
        <fullName evidence="7">tRNA(m5U54)-methyltransferase</fullName>
        <shortName evidence="7">RUMT</shortName>
    </alternativeName>
    <alternativeName>
        <fullName evidence="7">tmRNA (uracil(341)-C(5))-methyltransferase</fullName>
    </alternativeName>
</protein>
<comment type="caution">
    <text evidence="10">The sequence shown here is derived from an EMBL/GenBank/DDBJ whole genome shotgun (WGS) entry which is preliminary data.</text>
</comment>
<evidence type="ECO:0000256" key="6">
    <source>
        <dbReference type="ARBA" id="ARBA00052788"/>
    </source>
</evidence>
<evidence type="ECO:0000256" key="1">
    <source>
        <dbReference type="ARBA" id="ARBA00022603"/>
    </source>
</evidence>
<dbReference type="InterPro" id="IPR011869">
    <property type="entry name" value="TrmA_MeTrfase"/>
</dbReference>
<dbReference type="GO" id="GO:0000049">
    <property type="term" value="F:tRNA binding"/>
    <property type="evidence" value="ECO:0007669"/>
    <property type="project" value="TreeGrafter"/>
</dbReference>
<dbReference type="EMBL" id="LDOU01000023">
    <property type="protein sequence ID" value="KLV06141.1"/>
    <property type="molecule type" value="Genomic_DNA"/>
</dbReference>
<dbReference type="PROSITE" id="PS01231">
    <property type="entry name" value="TRMA_2"/>
    <property type="match status" value="1"/>
</dbReference>
<dbReference type="PANTHER" id="PTHR47790">
    <property type="entry name" value="TRNA/TMRNA (URACIL-C(5))-METHYLTRANSFERASE"/>
    <property type="match status" value="1"/>
</dbReference>
<dbReference type="RefSeq" id="WP_047887111.1">
    <property type="nucleotide sequence ID" value="NZ_CP071325.1"/>
</dbReference>
<evidence type="ECO:0000313" key="10">
    <source>
        <dbReference type="EMBL" id="KLV06141.1"/>
    </source>
</evidence>
<dbReference type="FunFam" id="2.40.50.1070:FF:000001">
    <property type="entry name" value="tRNA/tmRNA (uracil-C(5))-methyltransferase"/>
    <property type="match status" value="1"/>
</dbReference>
<feature type="active site" description="Proton acceptor" evidence="7">
    <location>
        <position position="360"/>
    </location>
</feature>
<gene>
    <name evidence="7" type="primary">trmA</name>
    <name evidence="10" type="ORF">ABT57_20470</name>
</gene>
<evidence type="ECO:0000256" key="7">
    <source>
        <dbReference type="HAMAP-Rule" id="MF_01011"/>
    </source>
</evidence>
<dbReference type="PATRIC" id="fig|320778.3.peg.4404"/>
<feature type="binding site" evidence="7 8">
    <location>
        <position position="190"/>
    </location>
    <ligand>
        <name>S-adenosyl-L-methionine</name>
        <dbReference type="ChEBI" id="CHEBI:59789"/>
    </ligand>
</feature>
<dbReference type="Pfam" id="PF05958">
    <property type="entry name" value="tRNA_U5-meth_tr"/>
    <property type="match status" value="1"/>
</dbReference>
<comment type="catalytic activity">
    <reaction evidence="5 7">
        <text>uridine(341) in tmRNA + S-adenosyl-L-methionine = 5-methyluridine(341) in tmRNA + S-adenosyl-L-homocysteine + H(+)</text>
        <dbReference type="Rhea" id="RHEA:43612"/>
        <dbReference type="Rhea" id="RHEA-COMP:10630"/>
        <dbReference type="Rhea" id="RHEA-COMP:10631"/>
        <dbReference type="ChEBI" id="CHEBI:15378"/>
        <dbReference type="ChEBI" id="CHEBI:57856"/>
        <dbReference type="ChEBI" id="CHEBI:59789"/>
        <dbReference type="ChEBI" id="CHEBI:65315"/>
        <dbReference type="ChEBI" id="CHEBI:74447"/>
    </reaction>
</comment>
<comment type="similarity">
    <text evidence="7">Belongs to the class I-like SAM-binding methyltransferase superfamily. RNA M5U methyltransferase family. TrmA subfamily.</text>
</comment>
<dbReference type="OrthoDB" id="9804590at2"/>
<keyword evidence="2 7" id="KW-0808">Transferase</keyword>
<keyword evidence="4 7" id="KW-0819">tRNA processing</keyword>
<sequence length="368" mass="42743">MATTAINPAEYQTQLDEKAARIQNIFADFDTPELEVFASPAEHYRMRAEFRVWHEGEDLYYIMFNQETREKYRVDQFPAASRLINDLMPLLVDALKPVKALRHKLFQVDFLSTLSGEILVSLLYHRQLDDEWVREAKALKQRLNDEGFKLNFIGRARKQKIVLDQEFVIEKLNVHDQVLTYKQVENSFTQPNGEVAQKMLEWAVDCTQDSDGDLLELYCGNGNFSLALAKNFDRVLATELAKPSVDSAQYNIAVNQIENVQIIRMSAEEFTEAMEGRREFRRLKDQGIDLQSYNCNTIFVDPPRSGMDEGTCRMVQGYERIMYISCNPDTLKENLEILGETHRITRFALFDQFPYTHHMEAGVLLERK</sequence>
<evidence type="ECO:0000256" key="2">
    <source>
        <dbReference type="ARBA" id="ARBA00022679"/>
    </source>
</evidence>
<dbReference type="EC" id="2.1.1.35" evidence="7"/>
<reference evidence="10 11" key="1">
    <citation type="submission" date="2015-05" db="EMBL/GenBank/DDBJ databases">
        <title>Photobacterium galathea sp. nov.</title>
        <authorList>
            <person name="Machado H."/>
            <person name="Gram L."/>
        </authorList>
    </citation>
    <scope>NUCLEOTIDE SEQUENCE [LARGE SCALE GENOMIC DNA]</scope>
    <source>
        <strain evidence="10 11">DSM 22954</strain>
    </source>
</reference>
<keyword evidence="1 7" id="KW-0489">Methyltransferase</keyword>
<feature type="active site" description="Nucleophile" evidence="7 8">
    <location>
        <position position="326"/>
    </location>
</feature>
<feature type="binding site" evidence="7 8">
    <location>
        <position position="218"/>
    </location>
    <ligand>
        <name>S-adenosyl-L-methionine</name>
        <dbReference type="ChEBI" id="CHEBI:59789"/>
    </ligand>
</feature>
<dbReference type="HAMAP" id="MF_01011">
    <property type="entry name" value="RNA_methyltr_TrmA"/>
    <property type="match status" value="1"/>
</dbReference>
<evidence type="ECO:0000256" key="3">
    <source>
        <dbReference type="ARBA" id="ARBA00022691"/>
    </source>
</evidence>
<feature type="binding site" evidence="7 8">
    <location>
        <position position="239"/>
    </location>
    <ligand>
        <name>S-adenosyl-L-methionine</name>
        <dbReference type="ChEBI" id="CHEBI:59789"/>
    </ligand>
</feature>